<keyword evidence="3" id="KW-0732">Signal</keyword>
<evidence type="ECO:0000313" key="11">
    <source>
        <dbReference type="Proteomes" id="UP000002964"/>
    </source>
</evidence>
<evidence type="ECO:0000256" key="4">
    <source>
        <dbReference type="ARBA" id="ARBA00022764"/>
    </source>
</evidence>
<dbReference type="NCBIfam" id="NF006947">
    <property type="entry name" value="PRK09429.1"/>
    <property type="match status" value="1"/>
</dbReference>
<feature type="disulfide bond" evidence="8">
    <location>
        <begin position="67"/>
        <end position="290"/>
    </location>
</feature>
<dbReference type="InterPro" id="IPR005073">
    <property type="entry name" value="Peptidase_M74"/>
</dbReference>
<evidence type="ECO:0000256" key="6">
    <source>
        <dbReference type="ARBA" id="ARBA00022833"/>
    </source>
</evidence>
<dbReference type="InterPro" id="IPR009045">
    <property type="entry name" value="Zn_M74/Hedgehog-like"/>
</dbReference>
<dbReference type="EMBL" id="JH603163">
    <property type="protein sequence ID" value="EIC23950.1"/>
    <property type="molecule type" value="Genomic_DNA"/>
</dbReference>
<accession>H8YVL0</accession>
<proteinExistence type="predicted"/>
<dbReference type="GO" id="GO:0004252">
    <property type="term" value="F:serine-type endopeptidase activity"/>
    <property type="evidence" value="ECO:0007669"/>
    <property type="project" value="InterPro"/>
</dbReference>
<keyword evidence="2" id="KW-0479">Metal-binding</keyword>
<keyword evidence="8" id="KW-1015">Disulfide bond</keyword>
<keyword evidence="6" id="KW-0862">Zinc</keyword>
<dbReference type="eggNOG" id="COG3770">
    <property type="taxonomic scope" value="Bacteria"/>
</dbReference>
<reference evidence="10 11" key="2">
    <citation type="submission" date="2011-11" db="EMBL/GenBank/DDBJ databases">
        <authorList>
            <consortium name="US DOE Joint Genome Institute"/>
            <person name="Lucas S."/>
            <person name="Han J."/>
            <person name="Lapidus A."/>
            <person name="Cheng J.-F."/>
            <person name="Goodwin L."/>
            <person name="Pitluck S."/>
            <person name="Peters L."/>
            <person name="Ovchinnikova G."/>
            <person name="Zhang X."/>
            <person name="Detter J.C."/>
            <person name="Han C."/>
            <person name="Tapia R."/>
            <person name="Land M."/>
            <person name="Hauser L."/>
            <person name="Kyrpides N."/>
            <person name="Ivanova N."/>
            <person name="Pagani I."/>
            <person name="Vogl K."/>
            <person name="Liu Z."/>
            <person name="Overmann J."/>
            <person name="Frigaard N.-U."/>
            <person name="Bryant D."/>
            <person name="Woyke T."/>
        </authorList>
    </citation>
    <scope>NUCLEOTIDE SEQUENCE [LARGE SCALE GENOMIC DNA]</scope>
    <source>
        <strain evidence="10 11">970</strain>
    </source>
</reference>
<dbReference type="GO" id="GO:0008237">
    <property type="term" value="F:metallopeptidase activity"/>
    <property type="evidence" value="ECO:0007669"/>
    <property type="project" value="UniProtKB-KW"/>
</dbReference>
<evidence type="ECO:0000256" key="1">
    <source>
        <dbReference type="ARBA" id="ARBA00022670"/>
    </source>
</evidence>
<feature type="disulfide bond" evidence="8">
    <location>
        <begin position="239"/>
        <end position="246"/>
    </location>
</feature>
<name>H8YVL0_9GAMM</name>
<keyword evidence="11" id="KW-1185">Reference proteome</keyword>
<protein>
    <submittedName>
        <fullName evidence="10">Murein endopeptidase</fullName>
    </submittedName>
</protein>
<keyword evidence="4" id="KW-0574">Periplasm</keyword>
<organism evidence="10 11">
    <name type="scientific">Thiorhodovibrio frisius</name>
    <dbReference type="NCBI Taxonomy" id="631362"/>
    <lineage>
        <taxon>Bacteria</taxon>
        <taxon>Pseudomonadati</taxon>
        <taxon>Pseudomonadota</taxon>
        <taxon>Gammaproteobacteria</taxon>
        <taxon>Chromatiales</taxon>
        <taxon>Chromatiaceae</taxon>
        <taxon>Thiorhodovibrio</taxon>
    </lineage>
</organism>
<dbReference type="HOGENOM" id="CLU_052496_0_2_6"/>
<feature type="region of interest" description="Disordered" evidence="9">
    <location>
        <begin position="275"/>
        <end position="299"/>
    </location>
</feature>
<evidence type="ECO:0000313" key="10">
    <source>
        <dbReference type="EMBL" id="EIC23950.1"/>
    </source>
</evidence>
<evidence type="ECO:0000256" key="8">
    <source>
        <dbReference type="PIRSR" id="PIRSR018455-2"/>
    </source>
</evidence>
<reference evidence="11" key="1">
    <citation type="submission" date="2011-06" db="EMBL/GenBank/DDBJ databases">
        <authorList>
            <consortium name="US DOE Joint Genome Institute (JGI-PGF)"/>
            <person name="Lucas S."/>
            <person name="Han J."/>
            <person name="Lapidus A."/>
            <person name="Cheng J.-F."/>
            <person name="Goodwin L."/>
            <person name="Pitluck S."/>
            <person name="Peters L."/>
            <person name="Land M.L."/>
            <person name="Hauser L."/>
            <person name="Vogl K."/>
            <person name="Liu Z."/>
            <person name="Overmann J."/>
            <person name="Frigaard N.-U."/>
            <person name="Bryant D.A."/>
            <person name="Woyke T.J."/>
        </authorList>
    </citation>
    <scope>NUCLEOTIDE SEQUENCE [LARGE SCALE GENOMIC DNA]</scope>
    <source>
        <strain evidence="11">970</strain>
    </source>
</reference>
<evidence type="ECO:0000256" key="9">
    <source>
        <dbReference type="SAM" id="MobiDB-lite"/>
    </source>
</evidence>
<sequence length="299" mass="32653">MFSWQSIGPLRMWSGCPARCLDRALMLAVLGRALLSGIALAAPTPWSQVTVPAAGAPKAIGGPSNGCLLGASLLEASGPGFVSIRRHRERYFSHPETLDFVRWLGRSVAERSNQMVMVGDLSQPRGGRMDSMHRSHQNGMDVDVWFTLTRSPEQAWQQTPEATDPPSMVASDGRSLSAAWGTEQRDLLHAAATHPDVDRIFVNPAIKQALCEQESDRSWLRKLRPWWGHDAHFHVRLRCPAGSDQCKPQSPVPAGSGCDSSLAWWFSAEARSPKKSSSVKRAPPVPPPACQQVLNAPAQ</sequence>
<evidence type="ECO:0000256" key="2">
    <source>
        <dbReference type="ARBA" id="ARBA00022723"/>
    </source>
</evidence>
<feature type="disulfide bond" evidence="8">
    <location>
        <begin position="211"/>
        <end position="258"/>
    </location>
</feature>
<dbReference type="SUPFAM" id="SSF55166">
    <property type="entry name" value="Hedgehog/DD-peptidase"/>
    <property type="match status" value="1"/>
</dbReference>
<evidence type="ECO:0000256" key="7">
    <source>
        <dbReference type="ARBA" id="ARBA00023049"/>
    </source>
</evidence>
<evidence type="ECO:0000256" key="3">
    <source>
        <dbReference type="ARBA" id="ARBA00022729"/>
    </source>
</evidence>
<dbReference type="Proteomes" id="UP000002964">
    <property type="component" value="Unassembled WGS sequence"/>
</dbReference>
<dbReference type="STRING" id="631362.Thi970DRAFT_00086"/>
<dbReference type="AlphaFoldDB" id="H8YVL0"/>
<dbReference type="Gene3D" id="3.30.1380.10">
    <property type="match status" value="1"/>
</dbReference>
<dbReference type="GO" id="GO:0006508">
    <property type="term" value="P:proteolysis"/>
    <property type="evidence" value="ECO:0007669"/>
    <property type="project" value="UniProtKB-KW"/>
</dbReference>
<dbReference type="GO" id="GO:0030288">
    <property type="term" value="C:outer membrane-bounded periplasmic space"/>
    <property type="evidence" value="ECO:0007669"/>
    <property type="project" value="InterPro"/>
</dbReference>
<gene>
    <name evidence="10" type="ORF">Thi970DRAFT_00086</name>
</gene>
<dbReference type="Pfam" id="PF03411">
    <property type="entry name" value="Peptidase_M74"/>
    <property type="match status" value="1"/>
</dbReference>
<keyword evidence="1" id="KW-0645">Protease</keyword>
<dbReference type="PIRSF" id="PIRSF018455">
    <property type="entry name" value="MepA"/>
    <property type="match status" value="1"/>
</dbReference>
<dbReference type="GO" id="GO:0046872">
    <property type="term" value="F:metal ion binding"/>
    <property type="evidence" value="ECO:0007669"/>
    <property type="project" value="UniProtKB-KW"/>
</dbReference>
<keyword evidence="7" id="KW-0482">Metalloprotease</keyword>
<keyword evidence="5" id="KW-0378">Hydrolase</keyword>
<evidence type="ECO:0000256" key="5">
    <source>
        <dbReference type="ARBA" id="ARBA00022801"/>
    </source>
</evidence>